<dbReference type="InterPro" id="IPR023393">
    <property type="entry name" value="START-like_dom_sf"/>
</dbReference>
<gene>
    <name evidence="2" type="ORF">FHR36_004795</name>
</gene>
<dbReference type="Gene3D" id="3.30.530.20">
    <property type="match status" value="1"/>
</dbReference>
<reference evidence="2 3" key="1">
    <citation type="submission" date="2022-06" db="EMBL/GenBank/DDBJ databases">
        <title>Sequencing the genomes of 1000 actinobacteria strains.</title>
        <authorList>
            <person name="Klenk H.-P."/>
        </authorList>
    </citation>
    <scope>NUCLEOTIDE SEQUENCE [LARGE SCALE GENOMIC DNA]</scope>
    <source>
        <strain evidence="2 3">DSM 41656</strain>
    </source>
</reference>
<feature type="domain" description="Coenzyme Q-binding protein COQ10 START" evidence="1">
    <location>
        <begin position="10"/>
        <end position="130"/>
    </location>
</feature>
<organism evidence="2 3">
    <name type="scientific">Kitasatospora paracochleata</name>
    <dbReference type="NCBI Taxonomy" id="58354"/>
    <lineage>
        <taxon>Bacteria</taxon>
        <taxon>Bacillati</taxon>
        <taxon>Actinomycetota</taxon>
        <taxon>Actinomycetes</taxon>
        <taxon>Kitasatosporales</taxon>
        <taxon>Streptomycetaceae</taxon>
        <taxon>Kitasatospora</taxon>
    </lineage>
</organism>
<dbReference type="Proteomes" id="UP001206483">
    <property type="component" value="Unassembled WGS sequence"/>
</dbReference>
<evidence type="ECO:0000259" key="1">
    <source>
        <dbReference type="Pfam" id="PF03364"/>
    </source>
</evidence>
<dbReference type="Pfam" id="PF03364">
    <property type="entry name" value="Polyketide_cyc"/>
    <property type="match status" value="1"/>
</dbReference>
<dbReference type="InterPro" id="IPR047137">
    <property type="entry name" value="ORF3"/>
</dbReference>
<dbReference type="PANTHER" id="PTHR33824">
    <property type="entry name" value="POLYKETIDE CYCLASE/DEHYDRASE AND LIPID TRANSPORT SUPERFAMILY PROTEIN"/>
    <property type="match status" value="1"/>
</dbReference>
<evidence type="ECO:0000313" key="2">
    <source>
        <dbReference type="EMBL" id="MCP2311632.1"/>
    </source>
</evidence>
<dbReference type="PANTHER" id="PTHR33824:SF7">
    <property type="entry name" value="POLYKETIDE CYCLASE_DEHYDRASE AND LIPID TRANSPORT SUPERFAMILY PROTEIN"/>
    <property type="match status" value="1"/>
</dbReference>
<proteinExistence type="predicted"/>
<protein>
    <submittedName>
        <fullName evidence="2">Membrane protein</fullName>
    </submittedName>
</protein>
<dbReference type="EMBL" id="JAMZDX010000004">
    <property type="protein sequence ID" value="MCP2311632.1"/>
    <property type="molecule type" value="Genomic_DNA"/>
</dbReference>
<dbReference type="RefSeq" id="WP_253800214.1">
    <property type="nucleotide sequence ID" value="NZ_BAAAUB010000002.1"/>
</dbReference>
<sequence length="152" mass="17736">MSMVQESVEVDVPLHTAYNQWTQFEEFPRFMEGVEEVTQISDRHNHWRTKVGGVAREFDTEIVDQLPDERIAWRTIDGDVRQMGVVTFERMDQDHTRIRLAMDFEPEGVAEKAADMMGMVDRRVKGDLRRFKAYIEDKGLESGSWRGRISPS</sequence>
<accession>A0ABT1J2J6</accession>
<comment type="caution">
    <text evidence="2">The sequence shown here is derived from an EMBL/GenBank/DDBJ whole genome shotgun (WGS) entry which is preliminary data.</text>
</comment>
<dbReference type="InterPro" id="IPR005031">
    <property type="entry name" value="COQ10_START"/>
</dbReference>
<name>A0ABT1J2J6_9ACTN</name>
<dbReference type="CDD" id="cd07817">
    <property type="entry name" value="SRPBCC_8"/>
    <property type="match status" value="1"/>
</dbReference>
<dbReference type="SUPFAM" id="SSF55961">
    <property type="entry name" value="Bet v1-like"/>
    <property type="match status" value="1"/>
</dbReference>
<evidence type="ECO:0000313" key="3">
    <source>
        <dbReference type="Proteomes" id="UP001206483"/>
    </source>
</evidence>
<keyword evidence="3" id="KW-1185">Reference proteome</keyword>